<dbReference type="HOGENOM" id="CLU_066627_1_0_7"/>
<dbReference type="GO" id="GO:0046872">
    <property type="term" value="F:metal ion binding"/>
    <property type="evidence" value="ECO:0007669"/>
    <property type="project" value="UniProtKB-KW"/>
</dbReference>
<keyword evidence="18" id="KW-1185">Reference proteome</keyword>
<evidence type="ECO:0000256" key="10">
    <source>
        <dbReference type="ARBA" id="ARBA00022777"/>
    </source>
</evidence>
<protein>
    <recommendedName>
        <fullName evidence="15 16">Type III pantothenate kinase</fullName>
        <ecNumber evidence="6 16">2.7.1.33</ecNumber>
    </recommendedName>
    <alternativeName>
        <fullName evidence="16">PanK-III</fullName>
    </alternativeName>
    <alternativeName>
        <fullName evidence="16">Pantothenic acid kinase</fullName>
    </alternativeName>
</protein>
<proteinExistence type="inferred from homology"/>
<reference evidence="17 18" key="1">
    <citation type="journal article" date="2013" name="Environ. Microbiol.">
        <title>Complete genome, catabolic sub-proteomes and key-metabolites of Desulfobacula toluolica Tol2, a marine, aromatic compound-degrading, sulfate-reducing bacterium.</title>
        <authorList>
            <person name="Wohlbrand L."/>
            <person name="Jacob J.H."/>
            <person name="Kube M."/>
            <person name="Mussmann M."/>
            <person name="Jarling R."/>
            <person name="Beck A."/>
            <person name="Amann R."/>
            <person name="Wilkes H."/>
            <person name="Reinhardt R."/>
            <person name="Rabus R."/>
        </authorList>
    </citation>
    <scope>NUCLEOTIDE SEQUENCE [LARGE SCALE GENOMIC DNA]</scope>
    <source>
        <strain evidence="18">DSM 7467 / Tol2</strain>
    </source>
</reference>
<comment type="function">
    <text evidence="16">Catalyzes the phosphorylation of pantothenate (Pan), the first step in CoA biosynthesis.</text>
</comment>
<keyword evidence="10 16" id="KW-0418">Kinase</keyword>
<dbReference type="NCBIfam" id="NF009848">
    <property type="entry name" value="PRK13318.1-6"/>
    <property type="match status" value="1"/>
</dbReference>
<dbReference type="PATRIC" id="fig|651182.5.peg.4621"/>
<feature type="binding site" evidence="16">
    <location>
        <begin position="6"/>
        <end position="13"/>
    </location>
    <ligand>
        <name>ATP</name>
        <dbReference type="ChEBI" id="CHEBI:30616"/>
    </ligand>
</feature>
<gene>
    <name evidence="16 17" type="primary">coaX</name>
    <name evidence="17" type="ordered locus">TOL2_C39240</name>
</gene>
<feature type="binding site" evidence="16">
    <location>
        <position position="101"/>
    </location>
    <ligand>
        <name>substrate</name>
    </ligand>
</feature>
<evidence type="ECO:0000256" key="8">
    <source>
        <dbReference type="ARBA" id="ARBA00022679"/>
    </source>
</evidence>
<evidence type="ECO:0000256" key="9">
    <source>
        <dbReference type="ARBA" id="ARBA00022741"/>
    </source>
</evidence>
<dbReference type="UniPathway" id="UPA00241">
    <property type="reaction ID" value="UER00352"/>
</dbReference>
<dbReference type="CDD" id="cd24015">
    <property type="entry name" value="ASKHA_NBD_PanK-III"/>
    <property type="match status" value="1"/>
</dbReference>
<dbReference type="GO" id="GO:0005737">
    <property type="term" value="C:cytoplasm"/>
    <property type="evidence" value="ECO:0007669"/>
    <property type="project" value="UniProtKB-SubCell"/>
</dbReference>
<evidence type="ECO:0000256" key="13">
    <source>
        <dbReference type="ARBA" id="ARBA00022993"/>
    </source>
</evidence>
<evidence type="ECO:0000256" key="15">
    <source>
        <dbReference type="ARBA" id="ARBA00040883"/>
    </source>
</evidence>
<name>K0NN99_DESTT</name>
<comment type="cofactor">
    <cofactor evidence="16">
        <name>NH4(+)</name>
        <dbReference type="ChEBI" id="CHEBI:28938"/>
    </cofactor>
    <cofactor evidence="16">
        <name>K(+)</name>
        <dbReference type="ChEBI" id="CHEBI:29103"/>
    </cofactor>
    <text evidence="16">A monovalent cation. Ammonium or potassium.</text>
</comment>
<feature type="binding site" evidence="16">
    <location>
        <position position="133"/>
    </location>
    <ligand>
        <name>ATP</name>
        <dbReference type="ChEBI" id="CHEBI:30616"/>
    </ligand>
</feature>
<keyword evidence="9 16" id="KW-0547">Nucleotide-binding</keyword>
<evidence type="ECO:0000256" key="14">
    <source>
        <dbReference type="ARBA" id="ARBA00038036"/>
    </source>
</evidence>
<keyword evidence="7 16" id="KW-0963">Cytoplasm</keyword>
<dbReference type="OrthoDB" id="9804707at2"/>
<keyword evidence="12 16" id="KW-0630">Potassium</keyword>
<organism evidence="17 18">
    <name type="scientific">Desulfobacula toluolica (strain DSM 7467 / Tol2)</name>
    <dbReference type="NCBI Taxonomy" id="651182"/>
    <lineage>
        <taxon>Bacteria</taxon>
        <taxon>Pseudomonadati</taxon>
        <taxon>Thermodesulfobacteriota</taxon>
        <taxon>Desulfobacteria</taxon>
        <taxon>Desulfobacterales</taxon>
        <taxon>Desulfobacteraceae</taxon>
        <taxon>Desulfobacula</taxon>
    </lineage>
</organism>
<evidence type="ECO:0000256" key="3">
    <source>
        <dbReference type="ARBA" id="ARBA00004496"/>
    </source>
</evidence>
<dbReference type="SUPFAM" id="SSF53067">
    <property type="entry name" value="Actin-like ATPase domain"/>
    <property type="match status" value="2"/>
</dbReference>
<dbReference type="PANTHER" id="PTHR34265">
    <property type="entry name" value="TYPE III PANTOTHENATE KINASE"/>
    <property type="match status" value="1"/>
</dbReference>
<dbReference type="STRING" id="651182.TOL2_C39240"/>
<comment type="pathway">
    <text evidence="4 16">Cofactor biosynthesis; coenzyme A biosynthesis; CoA from (R)-pantothenate: step 1/5.</text>
</comment>
<comment type="catalytic activity">
    <reaction evidence="1 16">
        <text>(R)-pantothenate + ATP = (R)-4'-phosphopantothenate + ADP + H(+)</text>
        <dbReference type="Rhea" id="RHEA:16373"/>
        <dbReference type="ChEBI" id="CHEBI:10986"/>
        <dbReference type="ChEBI" id="CHEBI:15378"/>
        <dbReference type="ChEBI" id="CHEBI:29032"/>
        <dbReference type="ChEBI" id="CHEBI:30616"/>
        <dbReference type="ChEBI" id="CHEBI:456216"/>
        <dbReference type="EC" id="2.7.1.33"/>
    </reaction>
</comment>
<dbReference type="NCBIfam" id="NF009855">
    <property type="entry name" value="PRK13321.1"/>
    <property type="match status" value="1"/>
</dbReference>
<feature type="binding site" evidence="16">
    <location>
        <begin position="108"/>
        <end position="111"/>
    </location>
    <ligand>
        <name>substrate</name>
    </ligand>
</feature>
<comment type="cofactor">
    <cofactor evidence="2">
        <name>K(+)</name>
        <dbReference type="ChEBI" id="CHEBI:29103"/>
    </cofactor>
</comment>
<comment type="subunit">
    <text evidence="5 16">Homodimer.</text>
</comment>
<dbReference type="HAMAP" id="MF_01274">
    <property type="entry name" value="Pantothen_kinase_3"/>
    <property type="match status" value="1"/>
</dbReference>
<feature type="active site" description="Proton acceptor" evidence="16">
    <location>
        <position position="110"/>
    </location>
</feature>
<evidence type="ECO:0000256" key="1">
    <source>
        <dbReference type="ARBA" id="ARBA00001206"/>
    </source>
</evidence>
<evidence type="ECO:0000313" key="18">
    <source>
        <dbReference type="Proteomes" id="UP000007347"/>
    </source>
</evidence>
<dbReference type="KEGG" id="dto:TOL2_C39240"/>
<evidence type="ECO:0000256" key="5">
    <source>
        <dbReference type="ARBA" id="ARBA00011738"/>
    </source>
</evidence>
<dbReference type="EMBL" id="FO203503">
    <property type="protein sequence ID" value="CCK82080.1"/>
    <property type="molecule type" value="Genomic_DNA"/>
</dbReference>
<comment type="subcellular location">
    <subcellularLocation>
        <location evidence="3 16">Cytoplasm</location>
    </subcellularLocation>
</comment>
<evidence type="ECO:0000256" key="12">
    <source>
        <dbReference type="ARBA" id="ARBA00022958"/>
    </source>
</evidence>
<feature type="binding site" evidence="16">
    <location>
        <position position="130"/>
    </location>
    <ligand>
        <name>K(+)</name>
        <dbReference type="ChEBI" id="CHEBI:29103"/>
    </ligand>
</feature>
<keyword evidence="16" id="KW-0479">Metal-binding</keyword>
<dbReference type="Pfam" id="PF03309">
    <property type="entry name" value="Pan_kinase"/>
    <property type="match status" value="1"/>
</dbReference>
<keyword evidence="13 16" id="KW-0173">Coenzyme A biosynthesis</keyword>
<dbReference type="NCBIfam" id="TIGR00671">
    <property type="entry name" value="baf"/>
    <property type="match status" value="1"/>
</dbReference>
<evidence type="ECO:0000256" key="7">
    <source>
        <dbReference type="ARBA" id="ARBA00022490"/>
    </source>
</evidence>
<keyword evidence="8 16" id="KW-0808">Transferase</keyword>
<dbReference type="InterPro" id="IPR004619">
    <property type="entry name" value="Type_III_PanK"/>
</dbReference>
<keyword evidence="11 16" id="KW-0067">ATP-binding</keyword>
<evidence type="ECO:0000256" key="2">
    <source>
        <dbReference type="ARBA" id="ARBA00001958"/>
    </source>
</evidence>
<evidence type="ECO:0000256" key="11">
    <source>
        <dbReference type="ARBA" id="ARBA00022840"/>
    </source>
</evidence>
<evidence type="ECO:0000256" key="4">
    <source>
        <dbReference type="ARBA" id="ARBA00005225"/>
    </source>
</evidence>
<comment type="similarity">
    <text evidence="14 16">Belongs to the type III pantothenate kinase family.</text>
</comment>
<sequence>MLLVIDVGNTNTVIGVYDGENLKHDWRIRTVRDATADEFNVLANALFSDKGVNRTKIEKIVISSVVPSAVPILNAFCERYLGLTPVWINPDSVKKLMPILYNNPNEVGADRIVNAVAAYNKYKTALIIIDFGTATTFDIISEQGEYLGGAIVPGVMISADALFQKASRLPRVEIFKAPEKVIGKDTIDSIKSGIIHGNASMVDGMVERMTKEMSTTPRVLATGGLAPLISGLSKTIEKVEQSLTLEGLRIISYEI</sequence>
<dbReference type="Gene3D" id="3.30.420.40">
    <property type="match status" value="2"/>
</dbReference>
<evidence type="ECO:0000313" key="17">
    <source>
        <dbReference type="EMBL" id="CCK82080.1"/>
    </source>
</evidence>
<dbReference type="RefSeq" id="WP_014959260.1">
    <property type="nucleotide sequence ID" value="NC_018645.1"/>
</dbReference>
<dbReference type="GO" id="GO:0005524">
    <property type="term" value="F:ATP binding"/>
    <property type="evidence" value="ECO:0007669"/>
    <property type="project" value="UniProtKB-UniRule"/>
</dbReference>
<feature type="binding site" evidence="16">
    <location>
        <position position="186"/>
    </location>
    <ligand>
        <name>substrate</name>
    </ligand>
</feature>
<dbReference type="GO" id="GO:0015937">
    <property type="term" value="P:coenzyme A biosynthetic process"/>
    <property type="evidence" value="ECO:0007669"/>
    <property type="project" value="UniProtKB-UniRule"/>
</dbReference>
<dbReference type="EC" id="2.7.1.33" evidence="6 16"/>
<dbReference type="InterPro" id="IPR043129">
    <property type="entry name" value="ATPase_NBD"/>
</dbReference>
<evidence type="ECO:0000256" key="6">
    <source>
        <dbReference type="ARBA" id="ARBA00012102"/>
    </source>
</evidence>
<dbReference type="GO" id="GO:0004594">
    <property type="term" value="F:pantothenate kinase activity"/>
    <property type="evidence" value="ECO:0007669"/>
    <property type="project" value="UniProtKB-UniRule"/>
</dbReference>
<accession>K0NN99</accession>
<evidence type="ECO:0000256" key="16">
    <source>
        <dbReference type="HAMAP-Rule" id="MF_01274"/>
    </source>
</evidence>
<dbReference type="PANTHER" id="PTHR34265:SF1">
    <property type="entry name" value="TYPE III PANTOTHENATE KINASE"/>
    <property type="match status" value="1"/>
</dbReference>
<dbReference type="AlphaFoldDB" id="K0NN99"/>
<dbReference type="Proteomes" id="UP000007347">
    <property type="component" value="Chromosome"/>
</dbReference>